<protein>
    <submittedName>
        <fullName evidence="2">Oxidoreductase</fullName>
    </submittedName>
</protein>
<accession>A0A0W0Y9L4</accession>
<dbReference type="InterPro" id="IPR036188">
    <property type="entry name" value="FAD/NAD-bd_sf"/>
</dbReference>
<organism evidence="2 3">
    <name type="scientific">Legionella santicrucis</name>
    <dbReference type="NCBI Taxonomy" id="45074"/>
    <lineage>
        <taxon>Bacteria</taxon>
        <taxon>Pseudomonadati</taxon>
        <taxon>Pseudomonadota</taxon>
        <taxon>Gammaproteobacteria</taxon>
        <taxon>Legionellales</taxon>
        <taxon>Legionellaceae</taxon>
        <taxon>Legionella</taxon>
    </lineage>
</organism>
<dbReference type="Gene3D" id="3.30.9.10">
    <property type="entry name" value="D-Amino Acid Oxidase, subunit A, domain 2"/>
    <property type="match status" value="1"/>
</dbReference>
<proteinExistence type="predicted"/>
<dbReference type="EMBL" id="LNYU01000091">
    <property type="protein sequence ID" value="KTD53629.1"/>
    <property type="molecule type" value="Genomic_DNA"/>
</dbReference>
<evidence type="ECO:0000313" key="2">
    <source>
        <dbReference type="EMBL" id="KTD53629.1"/>
    </source>
</evidence>
<reference evidence="2 3" key="1">
    <citation type="submission" date="2015-11" db="EMBL/GenBank/DDBJ databases">
        <title>Genomic analysis of 38 Legionella species identifies large and diverse effector repertoires.</title>
        <authorList>
            <person name="Burstein D."/>
            <person name="Amaro F."/>
            <person name="Zusman T."/>
            <person name="Lifshitz Z."/>
            <person name="Cohen O."/>
            <person name="Gilbert J.A."/>
            <person name="Pupko T."/>
            <person name="Shuman H.A."/>
            <person name="Segal G."/>
        </authorList>
    </citation>
    <scope>NUCLEOTIDE SEQUENCE [LARGE SCALE GENOMIC DNA]</scope>
    <source>
        <strain evidence="2 3">SC-63-C7</strain>
    </source>
</reference>
<name>A0A0W0Y9L4_9GAMM</name>
<feature type="domain" description="FAD-binding" evidence="1">
    <location>
        <begin position="2"/>
        <end position="319"/>
    </location>
</feature>
<dbReference type="Pfam" id="PF01494">
    <property type="entry name" value="FAD_binding_3"/>
    <property type="match status" value="1"/>
</dbReference>
<dbReference type="InterPro" id="IPR051704">
    <property type="entry name" value="FAD_aromatic-hydroxylase"/>
</dbReference>
<dbReference type="Gene3D" id="3.50.50.60">
    <property type="entry name" value="FAD/NAD(P)-binding domain"/>
    <property type="match status" value="1"/>
</dbReference>
<gene>
    <name evidence="2" type="ORF">Lsan_4039</name>
</gene>
<dbReference type="NCBIfam" id="NF005761">
    <property type="entry name" value="PRK07588.1"/>
    <property type="match status" value="1"/>
</dbReference>
<evidence type="ECO:0000259" key="1">
    <source>
        <dbReference type="Pfam" id="PF01494"/>
    </source>
</evidence>
<dbReference type="InterPro" id="IPR002938">
    <property type="entry name" value="FAD-bd"/>
</dbReference>
<sequence>MRVLISGAGIAGPTLAYWLLQYGFEPTLIEQAPQLRTGGYIIDFWGAGFDIADRMGLVPEIKQKGYDVKEVRIVGPSGERIGGFPVKVFTQITQGRYVSIARGDLAQLIFNKLDGKVETIFNDRINHIEQTENAVHVNFERGNPRQFDIVIGADGLHSKVRELVFGPQCQFEKYLGYKVAAFEVDGYRPRDELVYVMYKQVGQQVSRFAKRDDRTMFLFIFTDEEFSNLSEHDLTAQKAQLRNRFSDSGWECPQILQALDTCDDLYFDRVSQICMNKNEGLWTKERVTLIGDAASCISLLGGQGSALAMIAAYILAGELYQAQGNYQLAFSRYQNLFEPFVKRKQEAALKFAGAFAPKSLFSLFVSNKIMSAMSIPWVAKMIAGRDLMDKIQLPEYKN</sequence>
<comment type="caution">
    <text evidence="2">The sequence shown here is derived from an EMBL/GenBank/DDBJ whole genome shotgun (WGS) entry which is preliminary data.</text>
</comment>
<dbReference type="OrthoDB" id="5499180at2"/>
<dbReference type="SUPFAM" id="SSF51905">
    <property type="entry name" value="FAD/NAD(P)-binding domain"/>
    <property type="match status" value="1"/>
</dbReference>
<dbReference type="PANTHER" id="PTHR46865:SF8">
    <property type="entry name" value="POSSIBLE OXIDOREDUCTASE"/>
    <property type="match status" value="1"/>
</dbReference>
<dbReference type="AlphaFoldDB" id="A0A0W0Y9L4"/>
<evidence type="ECO:0000313" key="3">
    <source>
        <dbReference type="Proteomes" id="UP000054703"/>
    </source>
</evidence>
<dbReference type="GO" id="GO:0071949">
    <property type="term" value="F:FAD binding"/>
    <property type="evidence" value="ECO:0007669"/>
    <property type="project" value="InterPro"/>
</dbReference>
<dbReference type="PANTHER" id="PTHR46865">
    <property type="entry name" value="OXIDOREDUCTASE-RELATED"/>
    <property type="match status" value="1"/>
</dbReference>
<dbReference type="STRING" id="45074.Lsan_4039"/>
<dbReference type="PATRIC" id="fig|45074.5.peg.4339"/>
<keyword evidence="3" id="KW-1185">Reference proteome</keyword>
<dbReference type="RefSeq" id="WP_058516093.1">
    <property type="nucleotide sequence ID" value="NZ_CAAAIH010000012.1"/>
</dbReference>
<dbReference type="Proteomes" id="UP000054703">
    <property type="component" value="Unassembled WGS sequence"/>
</dbReference>
<dbReference type="PRINTS" id="PR00420">
    <property type="entry name" value="RNGMNOXGNASE"/>
</dbReference>